<dbReference type="Pfam" id="PF08667">
    <property type="entry name" value="BetR"/>
    <property type="match status" value="1"/>
</dbReference>
<sequence>MGMSLAERVRVTVAALMHASGDSQERLAGVLGVTQAQVSRRQSGTAAWSLEDCDRLAAHYGIDVLDLLAGPSRACEALPDARRAQRQQAVSMLERRR</sequence>
<dbReference type="OrthoDB" id="4324231at2"/>
<reference evidence="2 3" key="1">
    <citation type="submission" date="2017-12" db="EMBL/GenBank/DDBJ databases">
        <title>Streptomyces populusis sp. nov., a novel endophytic actinobacterium isolated from stems of Populus adenopoda Maxim.</title>
        <authorList>
            <person name="Wang Z."/>
        </authorList>
    </citation>
    <scope>NUCLEOTIDE SEQUENCE [LARGE SCALE GENOMIC DNA]</scope>
    <source>
        <strain evidence="2 3">A249</strain>
    </source>
</reference>
<dbReference type="PROSITE" id="PS50943">
    <property type="entry name" value="HTH_CROC1"/>
    <property type="match status" value="1"/>
</dbReference>
<dbReference type="SUPFAM" id="SSF47413">
    <property type="entry name" value="lambda repressor-like DNA-binding domains"/>
    <property type="match status" value="1"/>
</dbReference>
<keyword evidence="3" id="KW-1185">Reference proteome</keyword>
<organism evidence="2 3">
    <name type="scientific">Streptomyces populi</name>
    <dbReference type="NCBI Taxonomy" id="2058924"/>
    <lineage>
        <taxon>Bacteria</taxon>
        <taxon>Bacillati</taxon>
        <taxon>Actinomycetota</taxon>
        <taxon>Actinomycetes</taxon>
        <taxon>Kitasatosporales</taxon>
        <taxon>Streptomycetaceae</taxon>
        <taxon>Streptomyces</taxon>
    </lineage>
</organism>
<dbReference type="Gene3D" id="1.10.260.40">
    <property type="entry name" value="lambda repressor-like DNA-binding domains"/>
    <property type="match status" value="1"/>
</dbReference>
<evidence type="ECO:0000313" key="2">
    <source>
        <dbReference type="EMBL" id="PKT67708.1"/>
    </source>
</evidence>
<dbReference type="GO" id="GO:0016746">
    <property type="term" value="F:acyltransferase activity"/>
    <property type="evidence" value="ECO:0007669"/>
    <property type="project" value="UniProtKB-KW"/>
</dbReference>
<dbReference type="GO" id="GO:0003677">
    <property type="term" value="F:DNA binding"/>
    <property type="evidence" value="ECO:0007669"/>
    <property type="project" value="InterPro"/>
</dbReference>
<feature type="domain" description="HTH cro/C1-type" evidence="1">
    <location>
        <begin position="13"/>
        <end position="67"/>
    </location>
</feature>
<dbReference type="InterPro" id="IPR001387">
    <property type="entry name" value="Cro/C1-type_HTH"/>
</dbReference>
<keyword evidence="2" id="KW-0012">Acyltransferase</keyword>
<dbReference type="Proteomes" id="UP000236178">
    <property type="component" value="Unassembled WGS sequence"/>
</dbReference>
<evidence type="ECO:0000259" key="1">
    <source>
        <dbReference type="PROSITE" id="PS50943"/>
    </source>
</evidence>
<dbReference type="RefSeq" id="WP_103554338.1">
    <property type="nucleotide sequence ID" value="NZ_JBHJSK010000033.1"/>
</dbReference>
<name>A0A2I0SCM6_9ACTN</name>
<protein>
    <submittedName>
        <fullName evidence="2">Acyltransferase</fullName>
    </submittedName>
</protein>
<gene>
    <name evidence="2" type="ORF">CW362_39045</name>
</gene>
<accession>A0A2I0SCM6</accession>
<proteinExistence type="predicted"/>
<comment type="caution">
    <text evidence="2">The sequence shown here is derived from an EMBL/GenBank/DDBJ whole genome shotgun (WGS) entry which is preliminary data.</text>
</comment>
<keyword evidence="2" id="KW-0808">Transferase</keyword>
<dbReference type="CDD" id="cd00093">
    <property type="entry name" value="HTH_XRE"/>
    <property type="match status" value="1"/>
</dbReference>
<dbReference type="InterPro" id="IPR013975">
    <property type="entry name" value="Tscrpt_reg_BetR_N"/>
</dbReference>
<dbReference type="AlphaFoldDB" id="A0A2I0SCM6"/>
<evidence type="ECO:0000313" key="3">
    <source>
        <dbReference type="Proteomes" id="UP000236178"/>
    </source>
</evidence>
<dbReference type="InterPro" id="IPR010982">
    <property type="entry name" value="Lambda_DNA-bd_dom_sf"/>
</dbReference>
<dbReference type="EMBL" id="PJOS01000152">
    <property type="protein sequence ID" value="PKT67708.1"/>
    <property type="molecule type" value="Genomic_DNA"/>
</dbReference>